<dbReference type="GO" id="GO:0034979">
    <property type="term" value="F:NAD-dependent protein lysine deacetylase activity"/>
    <property type="evidence" value="ECO:0007669"/>
    <property type="project" value="UniProtKB-EC"/>
</dbReference>
<keyword evidence="4" id="KW-0862">Zinc</keyword>
<dbReference type="EC" id="2.3.1.286" evidence="1"/>
<keyword evidence="4" id="KW-0479">Metal-binding</keyword>
<dbReference type="InterPro" id="IPR050134">
    <property type="entry name" value="NAD-dep_sirtuin_deacylases"/>
</dbReference>
<evidence type="ECO:0000259" key="5">
    <source>
        <dbReference type="PROSITE" id="PS50305"/>
    </source>
</evidence>
<dbReference type="Gene3D" id="3.30.1600.10">
    <property type="entry name" value="SIR2/SIRT2 'Small Domain"/>
    <property type="match status" value="1"/>
</dbReference>
<dbReference type="PROSITE" id="PS50305">
    <property type="entry name" value="SIRTUIN"/>
    <property type="match status" value="1"/>
</dbReference>
<evidence type="ECO:0000313" key="7">
    <source>
        <dbReference type="Proteomes" id="UP001597383"/>
    </source>
</evidence>
<keyword evidence="6" id="KW-0012">Acyltransferase</keyword>
<feature type="binding site" evidence="4">
    <location>
        <position position="124"/>
    </location>
    <ligand>
        <name>Zn(2+)</name>
        <dbReference type="ChEBI" id="CHEBI:29105"/>
    </ligand>
</feature>
<feature type="domain" description="Deacetylase sirtuin-type" evidence="5">
    <location>
        <begin position="1"/>
        <end position="242"/>
    </location>
</feature>
<evidence type="ECO:0000256" key="4">
    <source>
        <dbReference type="PROSITE-ProRule" id="PRU00236"/>
    </source>
</evidence>
<accession>A0ABW4VVI9</accession>
<proteinExistence type="predicted"/>
<name>A0ABW4VVI9_9BACI</name>
<comment type="caution">
    <text evidence="6">The sequence shown here is derived from an EMBL/GenBank/DDBJ whole genome shotgun (WGS) entry which is preliminary data.</text>
</comment>
<dbReference type="Proteomes" id="UP001597383">
    <property type="component" value="Unassembled WGS sequence"/>
</dbReference>
<feature type="binding site" evidence="4">
    <location>
        <position position="146"/>
    </location>
    <ligand>
        <name>Zn(2+)</name>
        <dbReference type="ChEBI" id="CHEBI:29105"/>
    </ligand>
</feature>
<feature type="active site" description="Proton acceptor" evidence="4">
    <location>
        <position position="116"/>
    </location>
</feature>
<keyword evidence="7" id="KW-1185">Reference proteome</keyword>
<dbReference type="PANTHER" id="PTHR11085:SF10">
    <property type="entry name" value="NAD-DEPENDENT PROTEIN DEACYLASE SIRTUIN-5, MITOCHONDRIAL-RELATED"/>
    <property type="match status" value="1"/>
</dbReference>
<dbReference type="InterPro" id="IPR026590">
    <property type="entry name" value="Ssirtuin_cat_dom"/>
</dbReference>
<dbReference type="Pfam" id="PF02146">
    <property type="entry name" value="SIR2"/>
    <property type="match status" value="1"/>
</dbReference>
<dbReference type="NCBIfam" id="NF001753">
    <property type="entry name" value="PRK00481.1-3"/>
    <property type="match status" value="1"/>
</dbReference>
<dbReference type="SUPFAM" id="SSF52467">
    <property type="entry name" value="DHS-like NAD/FAD-binding domain"/>
    <property type="match status" value="1"/>
</dbReference>
<dbReference type="InterPro" id="IPR003000">
    <property type="entry name" value="Sirtuin"/>
</dbReference>
<evidence type="ECO:0000256" key="1">
    <source>
        <dbReference type="ARBA" id="ARBA00012928"/>
    </source>
</evidence>
<dbReference type="InterPro" id="IPR026591">
    <property type="entry name" value="Sirtuin_cat_small_dom_sf"/>
</dbReference>
<sequence length="242" mass="27452">MDEIVNLMKESNHVIVFTGAGMSTESGLPDFRSKNRGLWEKFNPDELANVQALEQNPQEFIEFYQFRLNEIHAYKPHEGHFILANWEKQNRIQGIITQNVDGFHHDAGSKNVMELHGTFHKIYCHICGKNHNRLAYLKGNGYCAACGGPIRPGIVLFGEMLPEDTFLQAEEKTLQSDLFIVLGSSLSVTPANMFPMIAKENGAKLVIVNRESTPLDPYADYLIQKRSVKDFLIEVNKQLKMV</sequence>
<evidence type="ECO:0000256" key="2">
    <source>
        <dbReference type="ARBA" id="ARBA00022679"/>
    </source>
</evidence>
<dbReference type="InterPro" id="IPR029035">
    <property type="entry name" value="DHS-like_NAD/FAD-binding_dom"/>
</dbReference>
<organism evidence="6 7">
    <name type="scientific">Ornithinibacillus salinisoli</name>
    <dbReference type="NCBI Taxonomy" id="1848459"/>
    <lineage>
        <taxon>Bacteria</taxon>
        <taxon>Bacillati</taxon>
        <taxon>Bacillota</taxon>
        <taxon>Bacilli</taxon>
        <taxon>Bacillales</taxon>
        <taxon>Bacillaceae</taxon>
        <taxon>Ornithinibacillus</taxon>
    </lineage>
</organism>
<dbReference type="RefSeq" id="WP_377555420.1">
    <property type="nucleotide sequence ID" value="NZ_JBHUHQ010000009.1"/>
</dbReference>
<dbReference type="PANTHER" id="PTHR11085">
    <property type="entry name" value="NAD-DEPENDENT PROTEIN DEACYLASE SIRTUIN-5, MITOCHONDRIAL-RELATED"/>
    <property type="match status" value="1"/>
</dbReference>
<feature type="binding site" evidence="4">
    <location>
        <position position="143"/>
    </location>
    <ligand>
        <name>Zn(2+)</name>
        <dbReference type="ChEBI" id="CHEBI:29105"/>
    </ligand>
</feature>
<reference evidence="7" key="1">
    <citation type="journal article" date="2019" name="Int. J. Syst. Evol. Microbiol.">
        <title>The Global Catalogue of Microorganisms (GCM) 10K type strain sequencing project: providing services to taxonomists for standard genome sequencing and annotation.</title>
        <authorList>
            <consortium name="The Broad Institute Genomics Platform"/>
            <consortium name="The Broad Institute Genome Sequencing Center for Infectious Disease"/>
            <person name="Wu L."/>
            <person name="Ma J."/>
        </authorList>
    </citation>
    <scope>NUCLEOTIDE SEQUENCE [LARGE SCALE GENOMIC DNA]</scope>
    <source>
        <strain evidence="7">R28</strain>
    </source>
</reference>
<gene>
    <name evidence="6" type="ORF">ACFSJF_05275</name>
</gene>
<keyword evidence="2 6" id="KW-0808">Transferase</keyword>
<protein>
    <recommendedName>
        <fullName evidence="1">protein acetyllysine N-acetyltransferase</fullName>
        <ecNumber evidence="1">2.3.1.286</ecNumber>
    </recommendedName>
</protein>
<dbReference type="Gene3D" id="3.40.50.1220">
    <property type="entry name" value="TPP-binding domain"/>
    <property type="match status" value="1"/>
</dbReference>
<dbReference type="EMBL" id="JBHUHQ010000009">
    <property type="protein sequence ID" value="MFD2043689.1"/>
    <property type="molecule type" value="Genomic_DNA"/>
</dbReference>
<evidence type="ECO:0000313" key="6">
    <source>
        <dbReference type="EMBL" id="MFD2043689.1"/>
    </source>
</evidence>
<feature type="binding site" evidence="4">
    <location>
        <position position="127"/>
    </location>
    <ligand>
        <name>Zn(2+)</name>
        <dbReference type="ChEBI" id="CHEBI:29105"/>
    </ligand>
</feature>
<keyword evidence="3" id="KW-0520">NAD</keyword>
<evidence type="ECO:0000256" key="3">
    <source>
        <dbReference type="ARBA" id="ARBA00023027"/>
    </source>
</evidence>